<gene>
    <name evidence="15" type="ORF">B0I36DRAFT_250308</name>
</gene>
<dbReference type="Pfam" id="PF01168">
    <property type="entry name" value="Ala_racemase_N"/>
    <property type="match status" value="1"/>
</dbReference>
<sequence>MATAEQVVPLADRRALRERYVGKSLLDLPTPGIILDADRIRRNCRAMLESCQSLGLQWRAHVKTHKTIEVSRLQVGEDKTRPANFVVSTLAELEFLSPLLASYKAEGRDCNAIYGFPVSPEVVPRLAKVLQSVGPGSVGLLVDCAAQVATAASIKTMSGGVLPLVHVKVDAGAHRAGLVPGTRAFEDLVKALLEAHAAGHLVFSGLYSHAGHSYNGDSRPSAVSMLVTELDIMIRGAAYTTSLLPPPSPQLSLTISAGATPTALAIHNVTVAHEPDEGELTSCNKLSALLQKAAASDLKVEVHAGVYPFLDLQQLATKSAPDSVLSWENLAMTAIVEVVSIYEGRAKDSGTEVLVRAGILALGRESCKAYGGLAMVAPWGIEGATMPRGSVEDNADGWAVDRISQEHGILTWLGAEKGRKATRLHVGQKLQLWPNHACITASPFDWYYVVDSAQGAGEVVVDVWTKARGW</sequence>
<evidence type="ECO:0000313" key="16">
    <source>
        <dbReference type="Proteomes" id="UP000756346"/>
    </source>
</evidence>
<accession>A0A9P8XWZ2</accession>
<dbReference type="SMART" id="SM01119">
    <property type="entry name" value="D-ser_dehydrat"/>
    <property type="match status" value="1"/>
</dbReference>
<evidence type="ECO:0000313" key="15">
    <source>
        <dbReference type="EMBL" id="KAH7024779.1"/>
    </source>
</evidence>
<keyword evidence="6" id="KW-0862">Zinc</keyword>
<evidence type="ECO:0000256" key="6">
    <source>
        <dbReference type="ARBA" id="ARBA00022833"/>
    </source>
</evidence>
<evidence type="ECO:0000256" key="2">
    <source>
        <dbReference type="ARBA" id="ARBA00001947"/>
    </source>
</evidence>
<feature type="domain" description="D-serine dehydratase-like" evidence="14">
    <location>
        <begin position="331"/>
        <end position="451"/>
    </location>
</feature>
<keyword evidence="8" id="KW-0456">Lyase</keyword>
<keyword evidence="4" id="KW-0216">Detoxification</keyword>
<comment type="cofactor">
    <cofactor evidence="1">
        <name>pyridoxal 5'-phosphate</name>
        <dbReference type="ChEBI" id="CHEBI:597326"/>
    </cofactor>
</comment>
<evidence type="ECO:0000256" key="8">
    <source>
        <dbReference type="ARBA" id="ARBA00023239"/>
    </source>
</evidence>
<evidence type="ECO:0000256" key="11">
    <source>
        <dbReference type="ARBA" id="ARBA00066349"/>
    </source>
</evidence>
<evidence type="ECO:0000256" key="12">
    <source>
        <dbReference type="ARBA" id="ARBA00069616"/>
    </source>
</evidence>
<evidence type="ECO:0000256" key="3">
    <source>
        <dbReference type="ARBA" id="ARBA00005323"/>
    </source>
</evidence>
<dbReference type="FunFam" id="3.20.20.10:FF:000016">
    <property type="entry name" value="D-serine dehydratase"/>
    <property type="match status" value="1"/>
</dbReference>
<evidence type="ECO:0000256" key="4">
    <source>
        <dbReference type="ARBA" id="ARBA00022575"/>
    </source>
</evidence>
<dbReference type="SUPFAM" id="SSF51419">
    <property type="entry name" value="PLP-binding barrel"/>
    <property type="match status" value="1"/>
</dbReference>
<organism evidence="15 16">
    <name type="scientific">Microdochium trichocladiopsis</name>
    <dbReference type="NCBI Taxonomy" id="1682393"/>
    <lineage>
        <taxon>Eukaryota</taxon>
        <taxon>Fungi</taxon>
        <taxon>Dikarya</taxon>
        <taxon>Ascomycota</taxon>
        <taxon>Pezizomycotina</taxon>
        <taxon>Sordariomycetes</taxon>
        <taxon>Xylariomycetidae</taxon>
        <taxon>Xylariales</taxon>
        <taxon>Microdochiaceae</taxon>
        <taxon>Microdochium</taxon>
    </lineage>
</organism>
<dbReference type="EMBL" id="JAGTJQ010000009">
    <property type="protein sequence ID" value="KAH7024779.1"/>
    <property type="molecule type" value="Genomic_DNA"/>
</dbReference>
<dbReference type="GO" id="GO:0009636">
    <property type="term" value="P:response to toxic substance"/>
    <property type="evidence" value="ECO:0007669"/>
    <property type="project" value="UniProtKB-KW"/>
</dbReference>
<dbReference type="RefSeq" id="XP_046008327.1">
    <property type="nucleotide sequence ID" value="XM_046150534.1"/>
</dbReference>
<proteinExistence type="inferred from homology"/>
<dbReference type="Gene3D" id="2.40.37.20">
    <property type="entry name" value="D-serine dehydratase-like domain"/>
    <property type="match status" value="1"/>
</dbReference>
<dbReference type="InterPro" id="IPR029066">
    <property type="entry name" value="PLP-binding_barrel"/>
</dbReference>
<dbReference type="PANTHER" id="PTHR28004:SF2">
    <property type="entry name" value="D-SERINE DEHYDRATASE"/>
    <property type="match status" value="1"/>
</dbReference>
<dbReference type="PANTHER" id="PTHR28004">
    <property type="entry name" value="ZGC:162816-RELATED"/>
    <property type="match status" value="1"/>
</dbReference>
<evidence type="ECO:0000256" key="10">
    <source>
        <dbReference type="ARBA" id="ARBA00055764"/>
    </source>
</evidence>
<comment type="cofactor">
    <cofactor evidence="2">
        <name>Zn(2+)</name>
        <dbReference type="ChEBI" id="CHEBI:29105"/>
    </cofactor>
</comment>
<comment type="caution">
    <text evidence="15">The sequence shown here is derived from an EMBL/GenBank/DDBJ whole genome shotgun (WGS) entry which is preliminary data.</text>
</comment>
<dbReference type="GO" id="GO:0046872">
    <property type="term" value="F:metal ion binding"/>
    <property type="evidence" value="ECO:0007669"/>
    <property type="project" value="UniProtKB-KW"/>
</dbReference>
<evidence type="ECO:0000256" key="1">
    <source>
        <dbReference type="ARBA" id="ARBA00001933"/>
    </source>
</evidence>
<reference evidence="15" key="1">
    <citation type="journal article" date="2021" name="Nat. Commun.">
        <title>Genetic determinants of endophytism in the Arabidopsis root mycobiome.</title>
        <authorList>
            <person name="Mesny F."/>
            <person name="Miyauchi S."/>
            <person name="Thiergart T."/>
            <person name="Pickel B."/>
            <person name="Atanasova L."/>
            <person name="Karlsson M."/>
            <person name="Huettel B."/>
            <person name="Barry K.W."/>
            <person name="Haridas S."/>
            <person name="Chen C."/>
            <person name="Bauer D."/>
            <person name="Andreopoulos W."/>
            <person name="Pangilinan J."/>
            <person name="LaButti K."/>
            <person name="Riley R."/>
            <person name="Lipzen A."/>
            <person name="Clum A."/>
            <person name="Drula E."/>
            <person name="Henrissat B."/>
            <person name="Kohler A."/>
            <person name="Grigoriev I.V."/>
            <person name="Martin F.M."/>
            <person name="Hacquard S."/>
        </authorList>
    </citation>
    <scope>NUCLEOTIDE SEQUENCE</scope>
    <source>
        <strain evidence="15">MPI-CAGE-CH-0230</strain>
    </source>
</reference>
<evidence type="ECO:0000256" key="5">
    <source>
        <dbReference type="ARBA" id="ARBA00022723"/>
    </source>
</evidence>
<evidence type="ECO:0000256" key="9">
    <source>
        <dbReference type="ARBA" id="ARBA00051198"/>
    </source>
</evidence>
<dbReference type="GO" id="GO:0036088">
    <property type="term" value="P:D-serine catabolic process"/>
    <property type="evidence" value="ECO:0007669"/>
    <property type="project" value="TreeGrafter"/>
</dbReference>
<name>A0A9P8XWZ2_9PEZI</name>
<keyword evidence="7" id="KW-0663">Pyridoxal phosphate</keyword>
<dbReference type="GeneID" id="70180080"/>
<dbReference type="Pfam" id="PF14031">
    <property type="entry name" value="D-ser_dehydrat"/>
    <property type="match status" value="1"/>
</dbReference>
<dbReference type="InterPro" id="IPR051466">
    <property type="entry name" value="D-amino_acid_metab_enzyme"/>
</dbReference>
<dbReference type="InterPro" id="IPR001608">
    <property type="entry name" value="Ala_racemase_N"/>
</dbReference>
<dbReference type="Proteomes" id="UP000756346">
    <property type="component" value="Unassembled WGS sequence"/>
</dbReference>
<dbReference type="AlphaFoldDB" id="A0A9P8XWZ2"/>
<protein>
    <recommendedName>
        <fullName evidence="12">D-serine dehydratase</fullName>
        <ecNumber evidence="11">4.3.1.18</ecNumber>
    </recommendedName>
    <alternativeName>
        <fullName evidence="13">D-serine deaminase</fullName>
    </alternativeName>
</protein>
<dbReference type="InterPro" id="IPR042208">
    <property type="entry name" value="D-ser_dehydrat-like_sf"/>
</dbReference>
<dbReference type="InterPro" id="IPR026956">
    <property type="entry name" value="D-ser_dehydrat-like_dom"/>
</dbReference>
<evidence type="ECO:0000256" key="7">
    <source>
        <dbReference type="ARBA" id="ARBA00022898"/>
    </source>
</evidence>
<comment type="similarity">
    <text evidence="3">Belongs to the DSD1 family.</text>
</comment>
<evidence type="ECO:0000256" key="13">
    <source>
        <dbReference type="ARBA" id="ARBA00075219"/>
    </source>
</evidence>
<comment type="function">
    <text evidence="10">Catalyzes the conversion of D-serine to pyruvate and ammonia. May play a role in D-serine detoxification.</text>
</comment>
<dbReference type="EC" id="4.3.1.18" evidence="11"/>
<keyword evidence="5" id="KW-0479">Metal-binding</keyword>
<keyword evidence="16" id="KW-1185">Reference proteome</keyword>
<dbReference type="GO" id="GO:0008721">
    <property type="term" value="F:D-serine ammonia-lyase activity"/>
    <property type="evidence" value="ECO:0007669"/>
    <property type="project" value="UniProtKB-EC"/>
</dbReference>
<dbReference type="Gene3D" id="3.20.20.10">
    <property type="entry name" value="Alanine racemase"/>
    <property type="match status" value="1"/>
</dbReference>
<dbReference type="OrthoDB" id="20198at2759"/>
<evidence type="ECO:0000259" key="14">
    <source>
        <dbReference type="SMART" id="SM01119"/>
    </source>
</evidence>
<comment type="catalytic activity">
    <reaction evidence="9">
        <text>D-serine = pyruvate + NH4(+)</text>
        <dbReference type="Rhea" id="RHEA:13977"/>
        <dbReference type="ChEBI" id="CHEBI:15361"/>
        <dbReference type="ChEBI" id="CHEBI:28938"/>
        <dbReference type="ChEBI" id="CHEBI:35247"/>
        <dbReference type="EC" id="4.3.1.18"/>
    </reaction>
    <physiologicalReaction direction="left-to-right" evidence="9">
        <dbReference type="Rhea" id="RHEA:13978"/>
    </physiologicalReaction>
</comment>